<feature type="compositionally biased region" description="Basic residues" evidence="1">
    <location>
        <begin position="1"/>
        <end position="12"/>
    </location>
</feature>
<reference evidence="2" key="1">
    <citation type="submission" date="2018-03" db="EMBL/GenBank/DDBJ databases">
        <authorList>
            <person name="Guldener U."/>
        </authorList>
    </citation>
    <scope>NUCLEOTIDE SEQUENCE</scope>
</reference>
<evidence type="ECO:0000256" key="1">
    <source>
        <dbReference type="SAM" id="MobiDB-lite"/>
    </source>
</evidence>
<proteinExistence type="predicted"/>
<keyword evidence="3" id="KW-1185">Reference proteome</keyword>
<evidence type="ECO:0000313" key="3">
    <source>
        <dbReference type="Proteomes" id="UP001187682"/>
    </source>
</evidence>
<dbReference type="Proteomes" id="UP001187682">
    <property type="component" value="Unassembled WGS sequence"/>
</dbReference>
<gene>
    <name evidence="2" type="ORF">DNG_08409</name>
</gene>
<organism evidence="2 3">
    <name type="scientific">Cephalotrichum gorgonifer</name>
    <dbReference type="NCBI Taxonomy" id="2041049"/>
    <lineage>
        <taxon>Eukaryota</taxon>
        <taxon>Fungi</taxon>
        <taxon>Dikarya</taxon>
        <taxon>Ascomycota</taxon>
        <taxon>Pezizomycotina</taxon>
        <taxon>Sordariomycetes</taxon>
        <taxon>Hypocreomycetidae</taxon>
        <taxon>Microascales</taxon>
        <taxon>Microascaceae</taxon>
        <taxon>Cephalotrichum</taxon>
    </lineage>
</organism>
<accession>A0AAE8N496</accession>
<dbReference type="EMBL" id="ONZQ02000013">
    <property type="protein sequence ID" value="SPO05722.1"/>
    <property type="molecule type" value="Genomic_DNA"/>
</dbReference>
<sequence length="295" mass="32712">MPPKRQPTKRKAAYLGGDIDADGSDNALIVANKKAKRSEGKSTRRSPRLYSEEEGGTTKTSHASQPGQGSEEEDDDDFGSQSRGLDKLSYAALQRKSSQKEVRKSKEFLANFRKKQEFEEKELAEFAQGKACEIENDFKEDSKQFSTKFSDFVKQNSPSSHRGANLEGRPLYVEGRRTLSLCHQVLKHYDGMNGSRKVPGLELEIRSSSQDKRDVLDIINRGRQLGEKVIQASVSPTAGDSPHTIAQPASSVDEIVTGFFKKSMAQIGQTPWGKGAWGLWLAWDKVMKGLGEEGK</sequence>
<evidence type="ECO:0000313" key="2">
    <source>
        <dbReference type="EMBL" id="SPO05722.1"/>
    </source>
</evidence>
<feature type="region of interest" description="Disordered" evidence="1">
    <location>
        <begin position="1"/>
        <end position="105"/>
    </location>
</feature>
<name>A0AAE8N496_9PEZI</name>
<protein>
    <submittedName>
        <fullName evidence="2">Uncharacterized protein</fullName>
    </submittedName>
</protein>
<comment type="caution">
    <text evidence="2">The sequence shown here is derived from an EMBL/GenBank/DDBJ whole genome shotgun (WGS) entry which is preliminary data.</text>
</comment>
<dbReference type="AlphaFoldDB" id="A0AAE8N496"/>